<accession>A0AAV2HD66</accession>
<dbReference type="GO" id="GO:0005509">
    <property type="term" value="F:calcium ion binding"/>
    <property type="evidence" value="ECO:0007669"/>
    <property type="project" value="InterPro"/>
</dbReference>
<proteinExistence type="predicted"/>
<dbReference type="AlphaFoldDB" id="A0AAV2HD66"/>
<keyword evidence="1" id="KW-0106">Calcium</keyword>
<dbReference type="InterPro" id="IPR002048">
    <property type="entry name" value="EF_hand_dom"/>
</dbReference>
<feature type="domain" description="EF-hand" evidence="3">
    <location>
        <begin position="176"/>
        <end position="211"/>
    </location>
</feature>
<dbReference type="Pfam" id="PF13202">
    <property type="entry name" value="EF-hand_5"/>
    <property type="match status" value="1"/>
</dbReference>
<keyword evidence="5" id="KW-1185">Reference proteome</keyword>
<feature type="transmembrane region" description="Helical" evidence="2">
    <location>
        <begin position="6"/>
        <end position="23"/>
    </location>
</feature>
<gene>
    <name evidence="4" type="ORF">GSLYS_00005313001</name>
</gene>
<keyword evidence="2" id="KW-0812">Transmembrane</keyword>
<dbReference type="EMBL" id="CAXITT010000083">
    <property type="protein sequence ID" value="CAL1531218.1"/>
    <property type="molecule type" value="Genomic_DNA"/>
</dbReference>
<evidence type="ECO:0000256" key="2">
    <source>
        <dbReference type="SAM" id="Phobius"/>
    </source>
</evidence>
<dbReference type="Gene3D" id="1.10.238.10">
    <property type="entry name" value="EF-hand"/>
    <property type="match status" value="1"/>
</dbReference>
<sequence>MCKLPIIFVVYVMTGTSCGVFYFKNNEPGYPRVGKRAYYTDDKPFPRIGRHYESPQILFPTVQFSDLSALDKKGVFTQGASGYPRLGRRDDDAFDGKRGVFTQGAVGYPRIGRQLEEAFSGKRGVFTQGAVGYPRIGRGDEEDSLNETGEKSMEEILSRKDDEEFSKSFRGQGRAKITSPIDIFFNELDADNDGKITKEEIEAGMEIDKSQI</sequence>
<evidence type="ECO:0000313" key="4">
    <source>
        <dbReference type="EMBL" id="CAL1531218.1"/>
    </source>
</evidence>
<organism evidence="4 5">
    <name type="scientific">Lymnaea stagnalis</name>
    <name type="common">Great pond snail</name>
    <name type="synonym">Helix stagnalis</name>
    <dbReference type="NCBI Taxonomy" id="6523"/>
    <lineage>
        <taxon>Eukaryota</taxon>
        <taxon>Metazoa</taxon>
        <taxon>Spiralia</taxon>
        <taxon>Lophotrochozoa</taxon>
        <taxon>Mollusca</taxon>
        <taxon>Gastropoda</taxon>
        <taxon>Heterobranchia</taxon>
        <taxon>Euthyneura</taxon>
        <taxon>Panpulmonata</taxon>
        <taxon>Hygrophila</taxon>
        <taxon>Lymnaeoidea</taxon>
        <taxon>Lymnaeidae</taxon>
        <taxon>Lymnaea</taxon>
    </lineage>
</organism>
<name>A0AAV2HD66_LYMST</name>
<dbReference type="InterPro" id="IPR011992">
    <property type="entry name" value="EF-hand-dom_pair"/>
</dbReference>
<dbReference type="InterPro" id="IPR018247">
    <property type="entry name" value="EF_Hand_1_Ca_BS"/>
</dbReference>
<evidence type="ECO:0000259" key="3">
    <source>
        <dbReference type="PROSITE" id="PS50222"/>
    </source>
</evidence>
<evidence type="ECO:0000313" key="5">
    <source>
        <dbReference type="Proteomes" id="UP001497497"/>
    </source>
</evidence>
<keyword evidence="2" id="KW-1133">Transmembrane helix</keyword>
<evidence type="ECO:0000256" key="1">
    <source>
        <dbReference type="ARBA" id="ARBA00022837"/>
    </source>
</evidence>
<dbReference type="PROSITE" id="PS00018">
    <property type="entry name" value="EF_HAND_1"/>
    <property type="match status" value="1"/>
</dbReference>
<dbReference type="PROSITE" id="PS50222">
    <property type="entry name" value="EF_HAND_2"/>
    <property type="match status" value="1"/>
</dbReference>
<dbReference type="Proteomes" id="UP001497497">
    <property type="component" value="Unassembled WGS sequence"/>
</dbReference>
<comment type="caution">
    <text evidence="4">The sequence shown here is derived from an EMBL/GenBank/DDBJ whole genome shotgun (WGS) entry which is preliminary data.</text>
</comment>
<keyword evidence="2" id="KW-0472">Membrane</keyword>
<dbReference type="PROSITE" id="PS51257">
    <property type="entry name" value="PROKAR_LIPOPROTEIN"/>
    <property type="match status" value="1"/>
</dbReference>
<dbReference type="SUPFAM" id="SSF47473">
    <property type="entry name" value="EF-hand"/>
    <property type="match status" value="1"/>
</dbReference>
<reference evidence="4 5" key="1">
    <citation type="submission" date="2024-04" db="EMBL/GenBank/DDBJ databases">
        <authorList>
            <consortium name="Genoscope - CEA"/>
            <person name="William W."/>
        </authorList>
    </citation>
    <scope>NUCLEOTIDE SEQUENCE [LARGE SCALE GENOMIC DNA]</scope>
</reference>
<protein>
    <recommendedName>
        <fullName evidence="3">EF-hand domain-containing protein</fullName>
    </recommendedName>
</protein>